<keyword evidence="3" id="KW-1185">Reference proteome</keyword>
<dbReference type="Proteomes" id="UP000003994">
    <property type="component" value="Unassembled WGS sequence"/>
</dbReference>
<dbReference type="STRING" id="883077.HMPREF9241_01360"/>
<comment type="caution">
    <text evidence="2">The sequence shown here is derived from an EMBL/GenBank/DDBJ whole genome shotgun (WGS) entry which is preliminary data.</text>
</comment>
<sequence>MYLDSVRDVSATPARLSATLIAMHILVTASSKHGSTNEVADAIARRLEDAGHTADRIAPEDVTSVDTYDAVICGSAVYILQWMDGAHDFMDRFSAQLENKPVWAFSVGMNGVPKHAPQDPTRIGPLLTRVSAIDLHSFAGRYTPSLLSLRERSVARLAGVVEGDFRNWDEINEWTDSILKDLEQR</sequence>
<dbReference type="PANTHER" id="PTHR38030:SF2">
    <property type="entry name" value="PROTOPORPHYRINOGEN IX DEHYDROGENASE [QUINONE]"/>
    <property type="match status" value="1"/>
</dbReference>
<dbReference type="HOGENOM" id="CLU_094839_1_0_11"/>
<dbReference type="GO" id="GO:0010181">
    <property type="term" value="F:FMN binding"/>
    <property type="evidence" value="ECO:0007669"/>
    <property type="project" value="TreeGrafter"/>
</dbReference>
<gene>
    <name evidence="2" type="ORF">HMPREF9241_01360</name>
</gene>
<dbReference type="AlphaFoldDB" id="K0ZD07"/>
<dbReference type="SUPFAM" id="SSF52218">
    <property type="entry name" value="Flavoproteins"/>
    <property type="match status" value="1"/>
</dbReference>
<dbReference type="PANTHER" id="PTHR38030">
    <property type="entry name" value="PROTOPORPHYRINOGEN IX DEHYDROGENASE [MENAQUINONE]"/>
    <property type="match status" value="1"/>
</dbReference>
<dbReference type="Gene3D" id="3.40.50.360">
    <property type="match status" value="1"/>
</dbReference>
<accession>K0ZD07</accession>
<dbReference type="PATRIC" id="fig|883077.3.peg.1371"/>
<feature type="domain" description="Flavodoxin" evidence="1">
    <location>
        <begin position="27"/>
        <end position="116"/>
    </location>
</feature>
<dbReference type="GO" id="GO:0006783">
    <property type="term" value="P:heme biosynthetic process"/>
    <property type="evidence" value="ECO:0007669"/>
    <property type="project" value="TreeGrafter"/>
</dbReference>
<dbReference type="GO" id="GO:0070819">
    <property type="term" value="F:menaquinone-dependent protoporphyrinogen oxidase activity"/>
    <property type="evidence" value="ECO:0007669"/>
    <property type="project" value="TreeGrafter"/>
</dbReference>
<dbReference type="InterPro" id="IPR026816">
    <property type="entry name" value="Flavodoxin_dom"/>
</dbReference>
<dbReference type="Pfam" id="PF12724">
    <property type="entry name" value="Flavodoxin_5"/>
    <property type="match status" value="1"/>
</dbReference>
<protein>
    <recommendedName>
        <fullName evidence="1">Flavodoxin domain-containing protein</fullName>
    </recommendedName>
</protein>
<evidence type="ECO:0000259" key="1">
    <source>
        <dbReference type="Pfam" id="PF12724"/>
    </source>
</evidence>
<organism evidence="2 3">
    <name type="scientific">Schaalia turicensis ACS-279-V-Col4</name>
    <dbReference type="NCBI Taxonomy" id="883077"/>
    <lineage>
        <taxon>Bacteria</taxon>
        <taxon>Bacillati</taxon>
        <taxon>Actinomycetota</taxon>
        <taxon>Actinomycetes</taxon>
        <taxon>Actinomycetales</taxon>
        <taxon>Actinomycetaceae</taxon>
        <taxon>Schaalia</taxon>
    </lineage>
</organism>
<dbReference type="InterPro" id="IPR029039">
    <property type="entry name" value="Flavoprotein-like_sf"/>
</dbReference>
<evidence type="ECO:0000313" key="2">
    <source>
        <dbReference type="EMBL" id="EJZ85360.1"/>
    </source>
</evidence>
<evidence type="ECO:0000313" key="3">
    <source>
        <dbReference type="Proteomes" id="UP000003994"/>
    </source>
</evidence>
<proteinExistence type="predicted"/>
<dbReference type="EMBL" id="AGWQ01000008">
    <property type="protein sequence ID" value="EJZ85360.1"/>
    <property type="molecule type" value="Genomic_DNA"/>
</dbReference>
<name>K0ZD07_9ACTO</name>
<dbReference type="InterPro" id="IPR052200">
    <property type="entry name" value="Protoporphyrinogen_IX_DH"/>
</dbReference>
<reference evidence="2 3" key="1">
    <citation type="submission" date="2012-07" db="EMBL/GenBank/DDBJ databases">
        <title>The Genome Sequence of Actinomyces turicensis ACS-279-V-COL4.</title>
        <authorList>
            <consortium name="The Broad Institute Genome Sequencing Platform"/>
            <person name="Earl A."/>
            <person name="Ward D."/>
            <person name="Feldgarden M."/>
            <person name="Gevers D."/>
            <person name="Saerens B."/>
            <person name="Vaneechoutte M."/>
            <person name="Walker B."/>
            <person name="Young S.K."/>
            <person name="Zeng Q."/>
            <person name="Gargeya S."/>
            <person name="Fitzgerald M."/>
            <person name="Haas B."/>
            <person name="Abouelleil A."/>
            <person name="Alvarado L."/>
            <person name="Arachchi H.M."/>
            <person name="Berlin A."/>
            <person name="Chapman S.B."/>
            <person name="Goldberg J."/>
            <person name="Griggs A."/>
            <person name="Gujja S."/>
            <person name="Hansen M."/>
            <person name="Howarth C."/>
            <person name="Imamovic A."/>
            <person name="Larimer J."/>
            <person name="McCowen C."/>
            <person name="Montmayeur A."/>
            <person name="Murphy C."/>
            <person name="Neiman D."/>
            <person name="Pearson M."/>
            <person name="Priest M."/>
            <person name="Roberts A."/>
            <person name="Saif S."/>
            <person name="Shea T."/>
            <person name="Sisk P."/>
            <person name="Sykes S."/>
            <person name="Wortman J."/>
            <person name="Nusbaum C."/>
            <person name="Birren B."/>
        </authorList>
    </citation>
    <scope>NUCLEOTIDE SEQUENCE [LARGE SCALE GENOMIC DNA]</scope>
    <source>
        <strain evidence="2 3">ACS-279-V-Col4</strain>
    </source>
</reference>
<dbReference type="eggNOG" id="COG4635">
    <property type="taxonomic scope" value="Bacteria"/>
</dbReference>